<reference evidence="2" key="1">
    <citation type="journal article" date="2024" name="Front. Bioeng. Biotechnol.">
        <title>Genome-scale model development and genomic sequencing of the oleaginous clade Lipomyces.</title>
        <authorList>
            <person name="Czajka J.J."/>
            <person name="Han Y."/>
            <person name="Kim J."/>
            <person name="Mondo S.J."/>
            <person name="Hofstad B.A."/>
            <person name="Robles A."/>
            <person name="Haridas S."/>
            <person name="Riley R."/>
            <person name="LaButti K."/>
            <person name="Pangilinan J."/>
            <person name="Andreopoulos W."/>
            <person name="Lipzen A."/>
            <person name="Yan J."/>
            <person name="Wang M."/>
            <person name="Ng V."/>
            <person name="Grigoriev I.V."/>
            <person name="Spatafora J.W."/>
            <person name="Magnuson J.K."/>
            <person name="Baker S.E."/>
            <person name="Pomraning K.R."/>
        </authorList>
    </citation>
    <scope>NUCLEOTIDE SEQUENCE [LARGE SCALE GENOMIC DNA]</scope>
    <source>
        <strain evidence="2">CBS 7786</strain>
    </source>
</reference>
<comment type="caution">
    <text evidence="1">The sequence shown here is derived from an EMBL/GenBank/DDBJ whole genome shotgun (WGS) entry which is preliminary data.</text>
</comment>
<dbReference type="EMBL" id="MU971354">
    <property type="protein sequence ID" value="KAK9238632.1"/>
    <property type="molecule type" value="Genomic_DNA"/>
</dbReference>
<sequence length="365" mass="40757">MTVSRALSESSSASNSGVSTPLTSISSVLSFPTEFPSRVFSPLITHALDLPSLRSKPSCQEILSVLCTYAQSHGKNFRGDEESIAAPEGFVDWATSVVGSGLEWIEDEDSRELIWHSASARIAERCGRTAAPSMEREFEVDGLDASIVLYEPSLTADSLGLKTWGSSLLLANRCANRHQELIPSSGKRILELGSGTGLVGFVLGVLGYPMLLTDLGEILPNLRLNMDRNKDRFCDSGYTLDVDVEELNWIDVEASAAYQRRDLFETIVISDPIYSPEHPQYLANAVGQFLDYDNPQAQVILQLPLRPKFVDVRLDLWHKLRDIGLSPTRQEHERGWDDFGEETYFWSIWRPREFVDICIDIDSLP</sequence>
<evidence type="ECO:0000313" key="2">
    <source>
        <dbReference type="Proteomes" id="UP001433508"/>
    </source>
</evidence>
<evidence type="ECO:0000313" key="1">
    <source>
        <dbReference type="EMBL" id="KAK9238632.1"/>
    </source>
</evidence>
<gene>
    <name evidence="1" type="ORF">V1525DRAFT_374546</name>
</gene>
<name>A0ACC3T3V8_LIPKO</name>
<accession>A0ACC3T3V8</accession>
<protein>
    <submittedName>
        <fullName evidence="1">Uncharacterized protein</fullName>
    </submittedName>
</protein>
<keyword evidence="2" id="KW-1185">Reference proteome</keyword>
<organism evidence="1 2">
    <name type="scientific">Lipomyces kononenkoae</name>
    <name type="common">Yeast</name>
    <dbReference type="NCBI Taxonomy" id="34357"/>
    <lineage>
        <taxon>Eukaryota</taxon>
        <taxon>Fungi</taxon>
        <taxon>Dikarya</taxon>
        <taxon>Ascomycota</taxon>
        <taxon>Saccharomycotina</taxon>
        <taxon>Lipomycetes</taxon>
        <taxon>Lipomycetales</taxon>
        <taxon>Lipomycetaceae</taxon>
        <taxon>Lipomyces</taxon>
    </lineage>
</organism>
<proteinExistence type="predicted"/>
<dbReference type="Proteomes" id="UP001433508">
    <property type="component" value="Unassembled WGS sequence"/>
</dbReference>